<dbReference type="AlphaFoldDB" id="A0A4Q9MIF5"/>
<evidence type="ECO:0000256" key="1">
    <source>
        <dbReference type="SAM" id="MobiDB-lite"/>
    </source>
</evidence>
<organism evidence="2">
    <name type="scientific">Dichomitus squalens</name>
    <dbReference type="NCBI Taxonomy" id="114155"/>
    <lineage>
        <taxon>Eukaryota</taxon>
        <taxon>Fungi</taxon>
        <taxon>Dikarya</taxon>
        <taxon>Basidiomycota</taxon>
        <taxon>Agaricomycotina</taxon>
        <taxon>Agaricomycetes</taxon>
        <taxon>Polyporales</taxon>
        <taxon>Polyporaceae</taxon>
        <taxon>Dichomitus</taxon>
    </lineage>
</organism>
<feature type="region of interest" description="Disordered" evidence="1">
    <location>
        <begin position="89"/>
        <end position="127"/>
    </location>
</feature>
<dbReference type="Proteomes" id="UP000292957">
    <property type="component" value="Unassembled WGS sequence"/>
</dbReference>
<proteinExistence type="predicted"/>
<gene>
    <name evidence="2" type="ORF">BD311DRAFT_740427</name>
</gene>
<dbReference type="EMBL" id="ML143442">
    <property type="protein sequence ID" value="TBU26677.1"/>
    <property type="molecule type" value="Genomic_DNA"/>
</dbReference>
<accession>A0A4Q9MIF5</accession>
<reference evidence="2" key="1">
    <citation type="submission" date="2019-01" db="EMBL/GenBank/DDBJ databases">
        <title>Draft genome sequences of three monokaryotic isolates of the white-rot basidiomycete fungus Dichomitus squalens.</title>
        <authorList>
            <consortium name="DOE Joint Genome Institute"/>
            <person name="Lopez S.C."/>
            <person name="Andreopoulos B."/>
            <person name="Pangilinan J."/>
            <person name="Lipzen A."/>
            <person name="Riley R."/>
            <person name="Ahrendt S."/>
            <person name="Ng V."/>
            <person name="Barry K."/>
            <person name="Daum C."/>
            <person name="Grigoriev I.V."/>
            <person name="Hilden K.S."/>
            <person name="Makela M.R."/>
            <person name="de Vries R.P."/>
        </authorList>
    </citation>
    <scope>NUCLEOTIDE SEQUENCE [LARGE SCALE GENOMIC DNA]</scope>
    <source>
        <strain evidence="2">OM18370.1</strain>
    </source>
</reference>
<sequence length="218" mass="24262">MVIVVIAPSTYGMLSAEHPNPDVRRAFSKIWRLAQRPHERWLGTRCHRMSRNAAGWETNVPIRIERTMDEPPRVWILAQKLLGQRRESLTGGMRAPGGSPGECIRKTSQDASSPSKSRRTMDENQRTSCFGDKGMQGLGSNRVLTMSNCSVDRLRIQSLGSRSPTRYSADITKASQLPSGMVSIENLLDISLISGRMHPITLLALSGMRLLEANHARI</sequence>
<evidence type="ECO:0000313" key="2">
    <source>
        <dbReference type="EMBL" id="TBU26677.1"/>
    </source>
</evidence>
<name>A0A4Q9MIF5_9APHY</name>
<protein>
    <submittedName>
        <fullName evidence="2">Uncharacterized protein</fullName>
    </submittedName>
</protein>